<dbReference type="InterPro" id="IPR012334">
    <property type="entry name" value="Pectin_lyas_fold"/>
</dbReference>
<dbReference type="EMBL" id="WKJJ01000009">
    <property type="protein sequence ID" value="MRV73022.1"/>
    <property type="molecule type" value="Genomic_DNA"/>
</dbReference>
<evidence type="ECO:0000259" key="2">
    <source>
        <dbReference type="Pfam" id="PF13229"/>
    </source>
</evidence>
<protein>
    <recommendedName>
        <fullName evidence="2">Right handed beta helix domain-containing protein</fullName>
    </recommendedName>
</protein>
<evidence type="ECO:0000313" key="4">
    <source>
        <dbReference type="Proteomes" id="UP000446768"/>
    </source>
</evidence>
<evidence type="ECO:0000256" key="1">
    <source>
        <dbReference type="SAM" id="SignalP"/>
    </source>
</evidence>
<organism evidence="3 4">
    <name type="scientific">Pseudoduganella rivuli</name>
    <dbReference type="NCBI Taxonomy" id="2666085"/>
    <lineage>
        <taxon>Bacteria</taxon>
        <taxon>Pseudomonadati</taxon>
        <taxon>Pseudomonadota</taxon>
        <taxon>Betaproteobacteria</taxon>
        <taxon>Burkholderiales</taxon>
        <taxon>Oxalobacteraceae</taxon>
        <taxon>Telluria group</taxon>
        <taxon>Pseudoduganella</taxon>
    </lineage>
</organism>
<dbReference type="InterPro" id="IPR011050">
    <property type="entry name" value="Pectin_lyase_fold/virulence"/>
</dbReference>
<dbReference type="InterPro" id="IPR006626">
    <property type="entry name" value="PbH1"/>
</dbReference>
<evidence type="ECO:0000313" key="3">
    <source>
        <dbReference type="EMBL" id="MRV73022.1"/>
    </source>
</evidence>
<feature type="signal peptide" evidence="1">
    <location>
        <begin position="1"/>
        <end position="31"/>
    </location>
</feature>
<dbReference type="Proteomes" id="UP000446768">
    <property type="component" value="Unassembled WGS sequence"/>
</dbReference>
<dbReference type="InterPro" id="IPR039448">
    <property type="entry name" value="Beta_helix"/>
</dbReference>
<keyword evidence="4" id="KW-1185">Reference proteome</keyword>
<dbReference type="Pfam" id="PF13229">
    <property type="entry name" value="Beta_helix"/>
    <property type="match status" value="1"/>
</dbReference>
<dbReference type="SUPFAM" id="SSF51126">
    <property type="entry name" value="Pectin lyase-like"/>
    <property type="match status" value="1"/>
</dbReference>
<dbReference type="Gene3D" id="2.160.20.10">
    <property type="entry name" value="Single-stranded right-handed beta-helix, Pectin lyase-like"/>
    <property type="match status" value="1"/>
</dbReference>
<dbReference type="RefSeq" id="WP_154375213.1">
    <property type="nucleotide sequence ID" value="NZ_WKJJ01000009.1"/>
</dbReference>
<feature type="domain" description="Right handed beta helix" evidence="2">
    <location>
        <begin position="83"/>
        <end position="218"/>
    </location>
</feature>
<dbReference type="SMART" id="SM00710">
    <property type="entry name" value="PbH1"/>
    <property type="match status" value="3"/>
</dbReference>
<reference evidence="3 4" key="1">
    <citation type="submission" date="2019-11" db="EMBL/GenBank/DDBJ databases">
        <title>Novel species isolated from a subtropical stream in China.</title>
        <authorList>
            <person name="Lu H."/>
        </authorList>
    </citation>
    <scope>NUCLEOTIDE SEQUENCE [LARGE SCALE GENOMIC DNA]</scope>
    <source>
        <strain evidence="3 4">FT92W</strain>
    </source>
</reference>
<comment type="caution">
    <text evidence="3">The sequence shown here is derived from an EMBL/GenBank/DDBJ whole genome shotgun (WGS) entry which is preliminary data.</text>
</comment>
<sequence>MSVLHETIHGRVVGRFLPVLCALAPIATVQAAVLAAGPGKTYATPCAAFAAARTGDIVEIEGANTYSGNVCYIATSNLTIRGVRGRPKIDAAGKNAQGKAVWVIGGSNVVVENVEIFGAKVPDRNGAAFRIEGTNFTLRNSFIHDNENGILCGANPNSNIVLENNDFGHNGDGSGQTHNVYIGAIASLVFRYNYSHDAVIGHNLKSRALVNTVIYNRFSTLAPTEQGSTAAGRPSYEIDLPNGGTAYVIGNVIQQPAAYENSTLLSYASEASSGAADALYIVNNTFLNDGANGIFINVHPRITKPAHIQNNLFSGRGTLASQAAATLQTNYKADQVAFVNRAAYDLHPLTNPQITGAGSEPIVPPTGVALRPVMEYQHTASAAPRPPAVKLDIGAYQTGAPAVTVLSAGTRKP</sequence>
<feature type="chain" id="PRO_5030861963" description="Right handed beta helix domain-containing protein" evidence="1">
    <location>
        <begin position="32"/>
        <end position="413"/>
    </location>
</feature>
<keyword evidence="1" id="KW-0732">Signal</keyword>
<gene>
    <name evidence="3" type="ORF">GJ700_15030</name>
</gene>
<accession>A0A7X2LUG3</accession>
<proteinExistence type="predicted"/>
<name>A0A7X2LUG3_9BURK</name>
<dbReference type="AlphaFoldDB" id="A0A7X2LUG3"/>